<dbReference type="AlphaFoldDB" id="A0ABD1WJY0"/>
<gene>
    <name evidence="2" type="ORF">Fot_10598</name>
</gene>
<name>A0ABD1WJY0_9LAMI</name>
<protein>
    <submittedName>
        <fullName evidence="2">Uncharacterized protein</fullName>
    </submittedName>
</protein>
<evidence type="ECO:0000313" key="3">
    <source>
        <dbReference type="Proteomes" id="UP001604277"/>
    </source>
</evidence>
<comment type="caution">
    <text evidence="2">The sequence shown here is derived from an EMBL/GenBank/DDBJ whole genome shotgun (WGS) entry which is preliminary data.</text>
</comment>
<evidence type="ECO:0000256" key="1">
    <source>
        <dbReference type="SAM" id="MobiDB-lite"/>
    </source>
</evidence>
<accession>A0ABD1WJY0</accession>
<feature type="compositionally biased region" description="Pro residues" evidence="1">
    <location>
        <begin position="17"/>
        <end position="36"/>
    </location>
</feature>
<proteinExistence type="predicted"/>
<sequence length="165" mass="18018">MPPPPIHFSSIAHIPTTYPPPPLPPFPTPTPSPPYPIRNLNPNRRPKTNPHFPHISAIRHPHPPSLASHSSQTISFQELYKRNVLSKTEESGSTSSDSTAKPVGVAAASGVLPLEAIRQSLSQLRPTAPNKQTNEGNLFYFTFMILRKLEIETCGLTCAGTPDDD</sequence>
<dbReference type="EMBL" id="JBFOLJ010000003">
    <property type="protein sequence ID" value="KAL2549068.1"/>
    <property type="molecule type" value="Genomic_DNA"/>
</dbReference>
<keyword evidence="3" id="KW-1185">Reference proteome</keyword>
<evidence type="ECO:0000313" key="2">
    <source>
        <dbReference type="EMBL" id="KAL2549068.1"/>
    </source>
</evidence>
<organism evidence="2 3">
    <name type="scientific">Forsythia ovata</name>
    <dbReference type="NCBI Taxonomy" id="205694"/>
    <lineage>
        <taxon>Eukaryota</taxon>
        <taxon>Viridiplantae</taxon>
        <taxon>Streptophyta</taxon>
        <taxon>Embryophyta</taxon>
        <taxon>Tracheophyta</taxon>
        <taxon>Spermatophyta</taxon>
        <taxon>Magnoliopsida</taxon>
        <taxon>eudicotyledons</taxon>
        <taxon>Gunneridae</taxon>
        <taxon>Pentapetalae</taxon>
        <taxon>asterids</taxon>
        <taxon>lamiids</taxon>
        <taxon>Lamiales</taxon>
        <taxon>Oleaceae</taxon>
        <taxon>Forsythieae</taxon>
        <taxon>Forsythia</taxon>
    </lineage>
</organism>
<dbReference type="Proteomes" id="UP001604277">
    <property type="component" value="Unassembled WGS sequence"/>
</dbReference>
<feature type="region of interest" description="Disordered" evidence="1">
    <location>
        <begin position="1"/>
        <end position="73"/>
    </location>
</feature>
<reference evidence="3" key="1">
    <citation type="submission" date="2024-07" db="EMBL/GenBank/DDBJ databases">
        <title>Two chromosome-level genome assemblies of Korean endemic species Abeliophyllum distichum and Forsythia ovata (Oleaceae).</title>
        <authorList>
            <person name="Jang H."/>
        </authorList>
    </citation>
    <scope>NUCLEOTIDE SEQUENCE [LARGE SCALE GENOMIC DNA]</scope>
</reference>